<dbReference type="SUPFAM" id="SSF53850">
    <property type="entry name" value="Periplasmic binding protein-like II"/>
    <property type="match status" value="1"/>
</dbReference>
<dbReference type="GO" id="GO:0042918">
    <property type="term" value="P:alkanesulfonate transmembrane transport"/>
    <property type="evidence" value="ECO:0007669"/>
    <property type="project" value="TreeGrafter"/>
</dbReference>
<dbReference type="Pfam" id="PF09084">
    <property type="entry name" value="NMT1"/>
    <property type="match status" value="1"/>
</dbReference>
<dbReference type="EMBL" id="UINC01014608">
    <property type="protein sequence ID" value="SVA62195.1"/>
    <property type="molecule type" value="Genomic_DNA"/>
</dbReference>
<organism evidence="5">
    <name type="scientific">marine metagenome</name>
    <dbReference type="NCBI Taxonomy" id="408172"/>
    <lineage>
        <taxon>unclassified sequences</taxon>
        <taxon>metagenomes</taxon>
        <taxon>ecological metagenomes</taxon>
    </lineage>
</organism>
<dbReference type="InterPro" id="IPR015168">
    <property type="entry name" value="SsuA/THI5"/>
</dbReference>
<dbReference type="AlphaFoldDB" id="A0A381XBR7"/>
<sequence length="508" mass="54954">VVWLVILAVFAGAVWFFYTKPKSEQLNQATGSSSQYTHEVTIAADLFSGYAVLRSAQMRDNLKSEGIRLTMVDDGADYGARLEALEEGDVQMAVYTIDSLLMAGAKAGGFPASIVMVIDETKGADAVLAYKSAVASLQDLDDPKARFVLTPSSPSEFLARVVKSHFKLPNLSGDWMIEADGAADVLKKMKAAKQSDKIAYVLWEPQVSQAKKLPGVDVILDSSRIKGLIVDVLVARREYLRDHPDKVRAVIEAYSRAAHHYRSQSGGFTKLIKSDDPNLSDAEAKSLVAGIQWKNTLENYAHFGLVRGAAAGGQPNLEDIIANVTDVLIKTGAIGSDPLGGRHSSLYFDQILTDLKADNFHPGNRMNIIEGLGQGTGDLQGVRTNANLGALSDEQWKTLQSVGDLDVPSIGFRRGSAAISLSGEHELKRLKKMLDSFPSFYLRVVGQARAVGDPEANRRLARSRAESVVSFLNTEGVNADRIRTEAAPAASRSGSAQSVRFELGQVPY</sequence>
<feature type="domain" description="OmpA-like" evidence="4">
    <location>
        <begin position="399"/>
        <end position="508"/>
    </location>
</feature>
<dbReference type="InterPro" id="IPR036737">
    <property type="entry name" value="OmpA-like_sf"/>
</dbReference>
<keyword evidence="3" id="KW-0732">Signal</keyword>
<feature type="non-terminal residue" evidence="5">
    <location>
        <position position="1"/>
    </location>
</feature>
<dbReference type="Gene3D" id="3.30.1330.60">
    <property type="entry name" value="OmpA-like domain"/>
    <property type="match status" value="1"/>
</dbReference>
<protein>
    <recommendedName>
        <fullName evidence="4">OmpA-like domain-containing protein</fullName>
    </recommendedName>
</protein>
<dbReference type="Gene3D" id="3.40.190.10">
    <property type="entry name" value="Periplasmic binding protein-like II"/>
    <property type="match status" value="2"/>
</dbReference>
<dbReference type="GO" id="GO:0042597">
    <property type="term" value="C:periplasmic space"/>
    <property type="evidence" value="ECO:0007669"/>
    <property type="project" value="UniProtKB-SubCell"/>
</dbReference>
<dbReference type="Pfam" id="PF00691">
    <property type="entry name" value="OmpA"/>
    <property type="match status" value="1"/>
</dbReference>
<evidence type="ECO:0000313" key="5">
    <source>
        <dbReference type="EMBL" id="SVA62195.1"/>
    </source>
</evidence>
<gene>
    <name evidence="5" type="ORF">METZ01_LOCUS115049</name>
</gene>
<evidence type="ECO:0000256" key="1">
    <source>
        <dbReference type="ARBA" id="ARBA00004418"/>
    </source>
</evidence>
<accession>A0A381XBR7</accession>
<evidence type="ECO:0000256" key="3">
    <source>
        <dbReference type="ARBA" id="ARBA00022729"/>
    </source>
</evidence>
<evidence type="ECO:0000256" key="2">
    <source>
        <dbReference type="ARBA" id="ARBA00010742"/>
    </source>
</evidence>
<comment type="similarity">
    <text evidence="2">Belongs to the bacterial solute-binding protein SsuA/TauA family.</text>
</comment>
<dbReference type="SUPFAM" id="SSF103088">
    <property type="entry name" value="OmpA-like"/>
    <property type="match status" value="1"/>
</dbReference>
<name>A0A381XBR7_9ZZZZ</name>
<dbReference type="PANTHER" id="PTHR30024">
    <property type="entry name" value="ALIPHATIC SULFONATES-BINDING PROTEIN-RELATED"/>
    <property type="match status" value="1"/>
</dbReference>
<reference evidence="5" key="1">
    <citation type="submission" date="2018-05" db="EMBL/GenBank/DDBJ databases">
        <authorList>
            <person name="Lanie J.A."/>
            <person name="Ng W.-L."/>
            <person name="Kazmierczak K.M."/>
            <person name="Andrzejewski T.M."/>
            <person name="Davidsen T.M."/>
            <person name="Wayne K.J."/>
            <person name="Tettelin H."/>
            <person name="Glass J.I."/>
            <person name="Rusch D."/>
            <person name="Podicherti R."/>
            <person name="Tsui H.-C.T."/>
            <person name="Winkler M.E."/>
        </authorList>
    </citation>
    <scope>NUCLEOTIDE SEQUENCE</scope>
</reference>
<dbReference type="PANTHER" id="PTHR30024:SF47">
    <property type="entry name" value="TAURINE-BINDING PERIPLASMIC PROTEIN"/>
    <property type="match status" value="1"/>
</dbReference>
<comment type="subcellular location">
    <subcellularLocation>
        <location evidence="1">Periplasm</location>
    </subcellularLocation>
</comment>
<evidence type="ECO:0000259" key="4">
    <source>
        <dbReference type="PROSITE" id="PS51123"/>
    </source>
</evidence>
<dbReference type="InterPro" id="IPR006665">
    <property type="entry name" value="OmpA-like"/>
</dbReference>
<proteinExistence type="inferred from homology"/>
<dbReference type="PROSITE" id="PS51123">
    <property type="entry name" value="OMPA_2"/>
    <property type="match status" value="1"/>
</dbReference>